<sequence>MEKRGVEKFVDRRGTYRVIKPDGTSEMGVDPETLEMSELTRKLSVAEVDKLRKLGYKLENKDPRVDTGPGSND</sequence>
<dbReference type="AlphaFoldDB" id="A0A0G0K1P2"/>
<protein>
    <submittedName>
        <fullName evidence="1">Uncharacterized protein</fullName>
    </submittedName>
</protein>
<comment type="caution">
    <text evidence="1">The sequence shown here is derived from an EMBL/GenBank/DDBJ whole genome shotgun (WGS) entry which is preliminary data.</text>
</comment>
<organism evidence="1 2">
    <name type="scientific">Candidatus Shapirobacteria bacterium GW2011_GWE2_38_30</name>
    <dbReference type="NCBI Taxonomy" id="1618490"/>
    <lineage>
        <taxon>Bacteria</taxon>
        <taxon>Candidatus Shapironibacteriota</taxon>
    </lineage>
</organism>
<gene>
    <name evidence="1" type="ORF">US90_C0017G0009</name>
</gene>
<dbReference type="Proteomes" id="UP000034406">
    <property type="component" value="Unassembled WGS sequence"/>
</dbReference>
<accession>A0A0G0K1P2</accession>
<name>A0A0G0K1P2_9BACT</name>
<reference evidence="1 2" key="1">
    <citation type="journal article" date="2015" name="Nature">
        <title>rRNA introns, odd ribosomes, and small enigmatic genomes across a large radiation of phyla.</title>
        <authorList>
            <person name="Brown C.T."/>
            <person name="Hug L.A."/>
            <person name="Thomas B.C."/>
            <person name="Sharon I."/>
            <person name="Castelle C.J."/>
            <person name="Singh A."/>
            <person name="Wilkins M.J."/>
            <person name="Williams K.H."/>
            <person name="Banfield J.F."/>
        </authorList>
    </citation>
    <scope>NUCLEOTIDE SEQUENCE [LARGE SCALE GENOMIC DNA]</scope>
</reference>
<dbReference type="STRING" id="1618490.US90_C0017G0009"/>
<evidence type="ECO:0000313" key="2">
    <source>
        <dbReference type="Proteomes" id="UP000034406"/>
    </source>
</evidence>
<evidence type="ECO:0000313" key="1">
    <source>
        <dbReference type="EMBL" id="KKQ69390.1"/>
    </source>
</evidence>
<dbReference type="EMBL" id="LBUT01000017">
    <property type="protein sequence ID" value="KKQ69390.1"/>
    <property type="molecule type" value="Genomic_DNA"/>
</dbReference>
<proteinExistence type="predicted"/>